<dbReference type="SUPFAM" id="SSF50249">
    <property type="entry name" value="Nucleic acid-binding proteins"/>
    <property type="match status" value="1"/>
</dbReference>
<dbReference type="InterPro" id="IPR003029">
    <property type="entry name" value="S1_domain"/>
</dbReference>
<evidence type="ECO:0000313" key="5">
    <source>
        <dbReference type="Proteomes" id="UP000051952"/>
    </source>
</evidence>
<dbReference type="EMBL" id="CYKH01000548">
    <property type="protein sequence ID" value="CUG05905.1"/>
    <property type="molecule type" value="Genomic_DNA"/>
</dbReference>
<dbReference type="InterPro" id="IPR036612">
    <property type="entry name" value="KH_dom_type_1_sf"/>
</dbReference>
<dbReference type="AlphaFoldDB" id="A0A0S4ISJ0"/>
<evidence type="ECO:0000259" key="3">
    <source>
        <dbReference type="SMART" id="SM00316"/>
    </source>
</evidence>
<evidence type="ECO:0000256" key="1">
    <source>
        <dbReference type="ARBA" id="ARBA00022835"/>
    </source>
</evidence>
<protein>
    <recommendedName>
        <fullName evidence="3">S1 motif domain-containing protein</fullName>
    </recommendedName>
</protein>
<proteinExistence type="predicted"/>
<evidence type="ECO:0000256" key="2">
    <source>
        <dbReference type="ARBA" id="ARBA00022884"/>
    </source>
</evidence>
<accession>A0A0S4ISJ0</accession>
<dbReference type="PANTHER" id="PTHR21321:SF4">
    <property type="entry name" value="EXOSOME COMPLEX COMPONENT RRP4"/>
    <property type="match status" value="1"/>
</dbReference>
<reference evidence="5" key="1">
    <citation type="submission" date="2015-09" db="EMBL/GenBank/DDBJ databases">
        <authorList>
            <consortium name="Pathogen Informatics"/>
        </authorList>
    </citation>
    <scope>NUCLEOTIDE SEQUENCE [LARGE SCALE GENOMIC DNA]</scope>
    <source>
        <strain evidence="5">Lake Konstanz</strain>
    </source>
</reference>
<feature type="domain" description="S1 motif" evidence="3">
    <location>
        <begin position="145"/>
        <end position="225"/>
    </location>
</feature>
<dbReference type="SUPFAM" id="SSF54791">
    <property type="entry name" value="Eukaryotic type KH-domain (KH-domain type I)"/>
    <property type="match status" value="1"/>
</dbReference>
<dbReference type="GO" id="GO:0071051">
    <property type="term" value="P:poly(A)-dependent snoRNA 3'-end processing"/>
    <property type="evidence" value="ECO:0007669"/>
    <property type="project" value="TreeGrafter"/>
</dbReference>
<dbReference type="GO" id="GO:0000177">
    <property type="term" value="C:cytoplasmic exosome (RNase complex)"/>
    <property type="evidence" value="ECO:0007669"/>
    <property type="project" value="TreeGrafter"/>
</dbReference>
<dbReference type="PANTHER" id="PTHR21321">
    <property type="entry name" value="PNAS-3 RELATED"/>
    <property type="match status" value="1"/>
</dbReference>
<dbReference type="GO" id="GO:0071038">
    <property type="term" value="P:TRAMP-dependent tRNA surveillance pathway"/>
    <property type="evidence" value="ECO:0007669"/>
    <property type="project" value="TreeGrafter"/>
</dbReference>
<dbReference type="Pfam" id="PF21266">
    <property type="entry name" value="S1_RRP4"/>
    <property type="match status" value="1"/>
</dbReference>
<dbReference type="GO" id="GO:0071034">
    <property type="term" value="P:CUT catabolic process"/>
    <property type="evidence" value="ECO:0007669"/>
    <property type="project" value="TreeGrafter"/>
</dbReference>
<dbReference type="InterPro" id="IPR012340">
    <property type="entry name" value="NA-bd_OB-fold"/>
</dbReference>
<dbReference type="InterPro" id="IPR048565">
    <property type="entry name" value="S1_RRP4"/>
</dbReference>
<keyword evidence="5" id="KW-1185">Reference proteome</keyword>
<dbReference type="Gene3D" id="2.40.50.100">
    <property type="match status" value="1"/>
</dbReference>
<dbReference type="GO" id="GO:0000467">
    <property type="term" value="P:exonucleolytic trimming to generate mature 3'-end of 5.8S rRNA from tricistronic rRNA transcript (SSU-rRNA, 5.8S rRNA, LSU-rRNA)"/>
    <property type="evidence" value="ECO:0007669"/>
    <property type="project" value="TreeGrafter"/>
</dbReference>
<name>A0A0S4ISJ0_BODSA</name>
<dbReference type="SMART" id="SM00316">
    <property type="entry name" value="S1"/>
    <property type="match status" value="1"/>
</dbReference>
<keyword evidence="2" id="KW-0694">RNA-binding</keyword>
<dbReference type="Proteomes" id="UP000051952">
    <property type="component" value="Unassembled WGS sequence"/>
</dbReference>
<dbReference type="OrthoDB" id="1650at2759"/>
<dbReference type="GO" id="GO:0034475">
    <property type="term" value="P:U4 snRNA 3'-end processing"/>
    <property type="evidence" value="ECO:0007669"/>
    <property type="project" value="TreeGrafter"/>
</dbReference>
<dbReference type="Gene3D" id="2.40.50.140">
    <property type="entry name" value="Nucleic acid-binding proteins"/>
    <property type="match status" value="1"/>
</dbReference>
<dbReference type="GO" id="GO:0003723">
    <property type="term" value="F:RNA binding"/>
    <property type="evidence" value="ECO:0007669"/>
    <property type="project" value="UniProtKB-KW"/>
</dbReference>
<dbReference type="GO" id="GO:0000176">
    <property type="term" value="C:nuclear exosome (RNase complex)"/>
    <property type="evidence" value="ECO:0007669"/>
    <property type="project" value="TreeGrafter"/>
</dbReference>
<evidence type="ECO:0000313" key="4">
    <source>
        <dbReference type="EMBL" id="CUG05905.1"/>
    </source>
</evidence>
<dbReference type="InterPro" id="IPR026699">
    <property type="entry name" value="Exosome_RNA_bind1/RRP40/RRP4"/>
</dbReference>
<dbReference type="GO" id="GO:0071035">
    <property type="term" value="P:nuclear polyadenylation-dependent rRNA catabolic process"/>
    <property type="evidence" value="ECO:0007669"/>
    <property type="project" value="TreeGrafter"/>
</dbReference>
<sequence length="390" mass="43305">MHSPKAATPLHAHTQIASSLWNLWWITDDIVALYRVFIALCDTLFFFPETKKKLFFFALASAFFVVFKRVRGILMNSSVAVVGQVLVGEGATLAVREEDKYLRGYNTFVLGSHQDPTIIAAISGLVEVTDCVVSVRGLTPRYIPEVGDVVVGRIVDVAGTRWRVDLGALQDAIMMLSSVTEPGGILRRKGRDDELSMRRIFKEDDIVVAEVQRISPDGLISLHTRTAEKYGKMNGNGSLVKVKPSLIRRTRRQFRTFVAFGIHMVFGMNGAIWVELATRAQVEEAVALQQKMKDDDSDQEGEGGAASSAMDIDEVLSADLVTRLTTLALFNNCIEVLGKTRVPVYDRTVLAAVERCQQEGWRPTDVVLPQNKSTIFEAAKSAMIVKRQRE</sequence>
<dbReference type="CDD" id="cd05789">
    <property type="entry name" value="S1_Rrp4"/>
    <property type="match status" value="1"/>
</dbReference>
<dbReference type="VEuPathDB" id="TriTrypDB:BSAL_04935"/>
<keyword evidence="1" id="KW-0271">Exosome</keyword>
<organism evidence="4 5">
    <name type="scientific">Bodo saltans</name>
    <name type="common">Flagellated protozoan</name>
    <dbReference type="NCBI Taxonomy" id="75058"/>
    <lineage>
        <taxon>Eukaryota</taxon>
        <taxon>Discoba</taxon>
        <taxon>Euglenozoa</taxon>
        <taxon>Kinetoplastea</taxon>
        <taxon>Metakinetoplastina</taxon>
        <taxon>Eubodonida</taxon>
        <taxon>Bodonidae</taxon>
        <taxon>Bodo</taxon>
    </lineage>
</organism>
<gene>
    <name evidence="4" type="ORF">BSAL_04935</name>
</gene>